<dbReference type="EMBL" id="KQ241851">
    <property type="protein sequence ID" value="KNC83248.1"/>
    <property type="molecule type" value="Genomic_DNA"/>
</dbReference>
<sequence length="148" mass="16624">TYHLSFHSSSSSSCMNSSVSSRYRAASAHIVLPSITPVNMAISDIILPPLRSNGLSGITPNARSSLYKVLRRTFRRLKRIFVGRGFSSFIRNILAREWARVGLSIALRAWVKIMTGLQLCFQYLRSTQASDMKLYPGKPNHNKYATET</sequence>
<evidence type="ECO:0000313" key="2">
    <source>
        <dbReference type="Proteomes" id="UP000054560"/>
    </source>
</evidence>
<evidence type="ECO:0000313" key="1">
    <source>
        <dbReference type="EMBL" id="KNC83248.1"/>
    </source>
</evidence>
<dbReference type="AlphaFoldDB" id="A0A0L0G4S3"/>
<gene>
    <name evidence="1" type="ORF">SARC_04504</name>
</gene>
<proteinExistence type="predicted"/>
<feature type="non-terminal residue" evidence="1">
    <location>
        <position position="148"/>
    </location>
</feature>
<organism evidence="1 2">
    <name type="scientific">Sphaeroforma arctica JP610</name>
    <dbReference type="NCBI Taxonomy" id="667725"/>
    <lineage>
        <taxon>Eukaryota</taxon>
        <taxon>Ichthyosporea</taxon>
        <taxon>Ichthyophonida</taxon>
        <taxon>Sphaeroforma</taxon>
    </lineage>
</organism>
<protein>
    <submittedName>
        <fullName evidence="1">Uncharacterized protein</fullName>
    </submittedName>
</protein>
<keyword evidence="2" id="KW-1185">Reference proteome</keyword>
<accession>A0A0L0G4S3</accession>
<reference evidence="1 2" key="1">
    <citation type="submission" date="2011-02" db="EMBL/GenBank/DDBJ databases">
        <title>The Genome Sequence of Sphaeroforma arctica JP610.</title>
        <authorList>
            <consortium name="The Broad Institute Genome Sequencing Platform"/>
            <person name="Russ C."/>
            <person name="Cuomo C."/>
            <person name="Young S.K."/>
            <person name="Zeng Q."/>
            <person name="Gargeya S."/>
            <person name="Alvarado L."/>
            <person name="Berlin A."/>
            <person name="Chapman S.B."/>
            <person name="Chen Z."/>
            <person name="Freedman E."/>
            <person name="Gellesch M."/>
            <person name="Goldberg J."/>
            <person name="Griggs A."/>
            <person name="Gujja S."/>
            <person name="Heilman E."/>
            <person name="Heiman D."/>
            <person name="Howarth C."/>
            <person name="Mehta T."/>
            <person name="Neiman D."/>
            <person name="Pearson M."/>
            <person name="Roberts A."/>
            <person name="Saif S."/>
            <person name="Shea T."/>
            <person name="Shenoy N."/>
            <person name="Sisk P."/>
            <person name="Stolte C."/>
            <person name="Sykes S."/>
            <person name="White J."/>
            <person name="Yandava C."/>
            <person name="Burger G."/>
            <person name="Gray M.W."/>
            <person name="Holland P.W.H."/>
            <person name="King N."/>
            <person name="Lang F.B.F."/>
            <person name="Roger A.J."/>
            <person name="Ruiz-Trillo I."/>
            <person name="Haas B."/>
            <person name="Nusbaum C."/>
            <person name="Birren B."/>
        </authorList>
    </citation>
    <scope>NUCLEOTIDE SEQUENCE [LARGE SCALE GENOMIC DNA]</scope>
    <source>
        <strain evidence="1 2">JP610</strain>
    </source>
</reference>
<dbReference type="RefSeq" id="XP_014157150.1">
    <property type="nucleotide sequence ID" value="XM_014301675.1"/>
</dbReference>
<dbReference type="Proteomes" id="UP000054560">
    <property type="component" value="Unassembled WGS sequence"/>
</dbReference>
<dbReference type="GeneID" id="25905008"/>
<feature type="non-terminal residue" evidence="1">
    <location>
        <position position="1"/>
    </location>
</feature>
<name>A0A0L0G4S3_9EUKA</name>